<dbReference type="GO" id="GO:0009231">
    <property type="term" value="P:riboflavin biosynthetic process"/>
    <property type="evidence" value="ECO:0007669"/>
    <property type="project" value="UniProtKB-UniPathway"/>
</dbReference>
<feature type="binding site" evidence="14">
    <location>
        <position position="206"/>
    </location>
    <ligand>
        <name>substrate</name>
    </ligand>
</feature>
<dbReference type="InterPro" id="IPR016193">
    <property type="entry name" value="Cytidine_deaminase-like"/>
</dbReference>
<dbReference type="CDD" id="cd01284">
    <property type="entry name" value="Riboflavin_deaminase-reductase"/>
    <property type="match status" value="1"/>
</dbReference>
<evidence type="ECO:0000256" key="9">
    <source>
        <dbReference type="ARBA" id="ARBA00022857"/>
    </source>
</evidence>
<evidence type="ECO:0000256" key="1">
    <source>
        <dbReference type="ARBA" id="ARBA00002151"/>
    </source>
</evidence>
<feature type="binding site" evidence="15">
    <location>
        <position position="81"/>
    </location>
    <ligand>
        <name>Zn(2+)</name>
        <dbReference type="ChEBI" id="CHEBI:29105"/>
        <note>catalytic</note>
    </ligand>
</feature>
<feature type="binding site" evidence="14">
    <location>
        <position position="202"/>
    </location>
    <ligand>
        <name>NADP(+)</name>
        <dbReference type="ChEBI" id="CHEBI:58349"/>
    </ligand>
</feature>
<evidence type="ECO:0000256" key="7">
    <source>
        <dbReference type="ARBA" id="ARBA00022723"/>
    </source>
</evidence>
<feature type="binding site" evidence="14">
    <location>
        <position position="174"/>
    </location>
    <ligand>
        <name>substrate</name>
    </ligand>
</feature>
<dbReference type="Proteomes" id="UP000521868">
    <property type="component" value="Unassembled WGS sequence"/>
</dbReference>
<keyword evidence="9 12" id="KW-0521">NADP</keyword>
<dbReference type="Pfam" id="PF01872">
    <property type="entry name" value="RibD_C"/>
    <property type="match status" value="1"/>
</dbReference>
<feature type="binding site" evidence="14">
    <location>
        <position position="160"/>
    </location>
    <ligand>
        <name>NADP(+)</name>
        <dbReference type="ChEBI" id="CHEBI:58349"/>
    </ligand>
</feature>
<dbReference type="InterPro" id="IPR004794">
    <property type="entry name" value="Eubact_RibD"/>
</dbReference>
<feature type="binding site" evidence="14">
    <location>
        <position position="210"/>
    </location>
    <ligand>
        <name>substrate</name>
    </ligand>
</feature>
<feature type="binding site" evidence="14">
    <location>
        <position position="213"/>
    </location>
    <ligand>
        <name>substrate</name>
    </ligand>
</feature>
<dbReference type="InterPro" id="IPR002125">
    <property type="entry name" value="CMP_dCMP_dom"/>
</dbReference>
<evidence type="ECO:0000256" key="6">
    <source>
        <dbReference type="ARBA" id="ARBA00022619"/>
    </source>
</evidence>
<evidence type="ECO:0000256" key="15">
    <source>
        <dbReference type="PIRSR" id="PIRSR006769-3"/>
    </source>
</evidence>
<feature type="binding site" evidence="14">
    <location>
        <position position="176"/>
    </location>
    <ligand>
        <name>NADP(+)</name>
        <dbReference type="ChEBI" id="CHEBI:58349"/>
    </ligand>
</feature>
<evidence type="ECO:0000256" key="10">
    <source>
        <dbReference type="ARBA" id="ARBA00023002"/>
    </source>
</evidence>
<dbReference type="EMBL" id="VTOX01000002">
    <property type="protein sequence ID" value="NKE65861.1"/>
    <property type="molecule type" value="Genomic_DNA"/>
</dbReference>
<feature type="binding site" evidence="14">
    <location>
        <position position="190"/>
    </location>
    <ligand>
        <name>substrate</name>
    </ligand>
</feature>
<dbReference type="GO" id="GO:0008270">
    <property type="term" value="F:zinc ion binding"/>
    <property type="evidence" value="ECO:0007669"/>
    <property type="project" value="InterPro"/>
</dbReference>
<dbReference type="AlphaFoldDB" id="A0A7X6I5Z4"/>
<evidence type="ECO:0000256" key="13">
    <source>
        <dbReference type="PIRSR" id="PIRSR006769-1"/>
    </source>
</evidence>
<dbReference type="SUPFAM" id="SSF53927">
    <property type="entry name" value="Cytidine deaminase-like"/>
    <property type="match status" value="1"/>
</dbReference>
<dbReference type="PROSITE" id="PS00903">
    <property type="entry name" value="CYT_DCMP_DEAMINASES_1"/>
    <property type="match status" value="1"/>
</dbReference>
<evidence type="ECO:0000259" key="16">
    <source>
        <dbReference type="PROSITE" id="PS51747"/>
    </source>
</evidence>
<sequence length="375" mass="39256">MDPHDALMQQALALARDAIGRSEPNPRVGCVLVSADGQRVLGQGSTQRAGQAHAEIMALRDAAALGHAVTGATAYVSLEPCSHHGRTGPCCDALLAAGIGRVVAALPDPNPLVAGEGFARLRAGGVEVIVGPGADESRELNIGFFSRMVRATPWVRMKIAASLDGRTALENGASQWITSTEARADGHAWRARAGAVLTGIGTVRDDNPRLDVRAVPTPRQPDVVVVDSRLETPPDANLFQPGRRLIIYGAVQDAQREAALAAGGAEVVLLPGPGGKVDLPALLRDLAARGVNELHVEAGHKLNGSLVREGLVDELLVYLAPKLIGIGREMAHFGPLASLAEALPLHFMSIGRVGPDLRIVARVAGRDRFGPVQPS</sequence>
<dbReference type="Pfam" id="PF00383">
    <property type="entry name" value="dCMP_cyt_deam_1"/>
    <property type="match status" value="1"/>
</dbReference>
<dbReference type="GO" id="GO:0008835">
    <property type="term" value="F:diaminohydroxyphosphoribosylaminopyrimidine deaminase activity"/>
    <property type="evidence" value="ECO:0007669"/>
    <property type="project" value="UniProtKB-EC"/>
</dbReference>
<comment type="function">
    <text evidence="1 12">Converts 2,5-diamino-6-(ribosylamino)-4(3h)-pyrimidinone 5'-phosphate into 5-amino-6-(ribosylamino)-2,4(1h,3h)-pyrimidinedione 5'-phosphate.</text>
</comment>
<dbReference type="EC" id="1.1.1.193" evidence="12"/>
<accession>A0A7X6I5Z4</accession>
<dbReference type="InterPro" id="IPR024072">
    <property type="entry name" value="DHFR-like_dom_sf"/>
</dbReference>
<dbReference type="Gene3D" id="3.40.430.10">
    <property type="entry name" value="Dihydrofolate Reductase, subunit A"/>
    <property type="match status" value="1"/>
</dbReference>
<dbReference type="PIRSF" id="PIRSF006769">
    <property type="entry name" value="RibD"/>
    <property type="match status" value="1"/>
</dbReference>
<evidence type="ECO:0000313" key="17">
    <source>
        <dbReference type="EMBL" id="NKE65861.1"/>
    </source>
</evidence>
<keyword evidence="11" id="KW-0511">Multifunctional enzyme</keyword>
<evidence type="ECO:0000256" key="12">
    <source>
        <dbReference type="PIRNR" id="PIRNR006769"/>
    </source>
</evidence>
<feature type="binding site" evidence="14">
    <location>
        <position position="297"/>
    </location>
    <ligand>
        <name>substrate</name>
    </ligand>
</feature>
<dbReference type="NCBIfam" id="TIGR00227">
    <property type="entry name" value="ribD_Cterm"/>
    <property type="match status" value="1"/>
</dbReference>
<reference evidence="17 18" key="1">
    <citation type="journal article" date="2020" name="Nature">
        <title>Bacterial chemolithoautotrophy via manganese oxidation.</title>
        <authorList>
            <person name="Yu H."/>
            <person name="Leadbetter J.R."/>
        </authorList>
    </citation>
    <scope>NUCLEOTIDE SEQUENCE [LARGE SCALE GENOMIC DNA]</scope>
    <source>
        <strain evidence="17 18">RBP-1</strain>
    </source>
</reference>
<dbReference type="RefSeq" id="WP_168106941.1">
    <property type="nucleotide sequence ID" value="NZ_VTOX01000002.1"/>
</dbReference>
<feature type="active site" description="Proton donor" evidence="13">
    <location>
        <position position="55"/>
    </location>
</feature>
<dbReference type="InterPro" id="IPR050765">
    <property type="entry name" value="Riboflavin_Biosynth_HTPR"/>
</dbReference>
<feature type="binding site" evidence="15">
    <location>
        <position position="90"/>
    </location>
    <ligand>
        <name>Zn(2+)</name>
        <dbReference type="ChEBI" id="CHEBI:29105"/>
        <note>catalytic</note>
    </ligand>
</feature>
<dbReference type="NCBIfam" id="TIGR00326">
    <property type="entry name" value="eubact_ribD"/>
    <property type="match status" value="1"/>
</dbReference>
<feature type="binding site" evidence="14">
    <location>
        <position position="228"/>
    </location>
    <ligand>
        <name>NADP(+)</name>
        <dbReference type="ChEBI" id="CHEBI:58349"/>
    </ligand>
</feature>
<feature type="binding site" evidence="15">
    <location>
        <position position="53"/>
    </location>
    <ligand>
        <name>Zn(2+)</name>
        <dbReference type="ChEBI" id="CHEBI:29105"/>
        <note>catalytic</note>
    </ligand>
</feature>
<evidence type="ECO:0000313" key="18">
    <source>
        <dbReference type="Proteomes" id="UP000521868"/>
    </source>
</evidence>
<feature type="binding site" evidence="14">
    <location>
        <begin position="299"/>
        <end position="305"/>
    </location>
    <ligand>
        <name>NADP(+)</name>
        <dbReference type="ChEBI" id="CHEBI:58349"/>
    </ligand>
</feature>
<dbReference type="PANTHER" id="PTHR38011:SF7">
    <property type="entry name" value="2,5-DIAMINO-6-RIBOSYLAMINO-4(3H)-PYRIMIDINONE 5'-PHOSPHATE REDUCTASE"/>
    <property type="match status" value="1"/>
</dbReference>
<organism evidence="17 18">
    <name type="scientific">Ramlibacter lithotrophicus</name>
    <dbReference type="NCBI Taxonomy" id="2606681"/>
    <lineage>
        <taxon>Bacteria</taxon>
        <taxon>Pseudomonadati</taxon>
        <taxon>Pseudomonadota</taxon>
        <taxon>Betaproteobacteria</taxon>
        <taxon>Burkholderiales</taxon>
        <taxon>Comamonadaceae</taxon>
        <taxon>Ramlibacter</taxon>
    </lineage>
</organism>
<dbReference type="InterPro" id="IPR002734">
    <property type="entry name" value="RibDG_C"/>
</dbReference>
<evidence type="ECO:0000256" key="4">
    <source>
        <dbReference type="ARBA" id="ARBA00005259"/>
    </source>
</evidence>
<comment type="catalytic activity">
    <reaction evidence="12">
        <text>2,5-diamino-6-hydroxy-4-(5-phosphoribosylamino)-pyrimidine + H2O + H(+) = 5-amino-6-(5-phospho-D-ribosylamino)uracil + NH4(+)</text>
        <dbReference type="Rhea" id="RHEA:21868"/>
        <dbReference type="ChEBI" id="CHEBI:15377"/>
        <dbReference type="ChEBI" id="CHEBI:15378"/>
        <dbReference type="ChEBI" id="CHEBI:28938"/>
        <dbReference type="ChEBI" id="CHEBI:58453"/>
        <dbReference type="ChEBI" id="CHEBI:58614"/>
        <dbReference type="EC" id="3.5.4.26"/>
    </reaction>
</comment>
<keyword evidence="18" id="KW-1185">Reference proteome</keyword>
<dbReference type="GO" id="GO:0050661">
    <property type="term" value="F:NADP binding"/>
    <property type="evidence" value="ECO:0007669"/>
    <property type="project" value="InterPro"/>
</dbReference>
<dbReference type="SUPFAM" id="SSF53597">
    <property type="entry name" value="Dihydrofolate reductase-like"/>
    <property type="match status" value="1"/>
</dbReference>
<comment type="similarity">
    <text evidence="5 12">In the C-terminal section; belongs to the HTP reductase family.</text>
</comment>
<gene>
    <name evidence="17" type="primary">ribD</name>
    <name evidence="17" type="ORF">RAMLITH_08515</name>
</gene>
<comment type="similarity">
    <text evidence="4 12">In the N-terminal section; belongs to the cytidine and deoxycytidylate deaminase family.</text>
</comment>
<evidence type="ECO:0000256" key="5">
    <source>
        <dbReference type="ARBA" id="ARBA00007417"/>
    </source>
</evidence>
<dbReference type="PANTHER" id="PTHR38011">
    <property type="entry name" value="DIHYDROFOLATE REDUCTASE FAMILY PROTEIN (AFU_ORTHOLOGUE AFUA_8G06820)"/>
    <property type="match status" value="1"/>
</dbReference>
<feature type="domain" description="CMP/dCMP-type deaminase" evidence="16">
    <location>
        <begin position="2"/>
        <end position="121"/>
    </location>
</feature>
<evidence type="ECO:0000256" key="2">
    <source>
        <dbReference type="ARBA" id="ARBA00004882"/>
    </source>
</evidence>
<keyword evidence="6 12" id="KW-0686">Riboflavin biosynthesis</keyword>
<dbReference type="Gene3D" id="3.40.140.10">
    <property type="entry name" value="Cytidine Deaminase, domain 2"/>
    <property type="match status" value="1"/>
</dbReference>
<evidence type="ECO:0000256" key="3">
    <source>
        <dbReference type="ARBA" id="ARBA00004910"/>
    </source>
</evidence>
<comment type="caution">
    <text evidence="17">The sequence shown here is derived from an EMBL/GenBank/DDBJ whole genome shotgun (WGS) entry which is preliminary data.</text>
</comment>
<comment type="pathway">
    <text evidence="3 12">Cofactor biosynthesis; riboflavin biosynthesis; 5-amino-6-(D-ribitylamino)uracil from GTP: step 3/4.</text>
</comment>
<evidence type="ECO:0000256" key="8">
    <source>
        <dbReference type="ARBA" id="ARBA00022833"/>
    </source>
</evidence>
<dbReference type="GO" id="GO:0008703">
    <property type="term" value="F:5-amino-6-(5-phosphoribosylamino)uracil reductase activity"/>
    <property type="evidence" value="ECO:0007669"/>
    <property type="project" value="UniProtKB-EC"/>
</dbReference>
<keyword evidence="8 12" id="KW-0862">Zinc</keyword>
<name>A0A7X6I5Z4_9BURK</name>
<evidence type="ECO:0000256" key="14">
    <source>
        <dbReference type="PIRSR" id="PIRSR006769-2"/>
    </source>
</evidence>
<dbReference type="UniPathway" id="UPA00275">
    <property type="reaction ID" value="UER00401"/>
</dbReference>
<comment type="catalytic activity">
    <reaction evidence="12">
        <text>5-amino-6-(5-phospho-D-ribitylamino)uracil + NADP(+) = 5-amino-6-(5-phospho-D-ribosylamino)uracil + NADPH + H(+)</text>
        <dbReference type="Rhea" id="RHEA:17845"/>
        <dbReference type="ChEBI" id="CHEBI:15378"/>
        <dbReference type="ChEBI" id="CHEBI:57783"/>
        <dbReference type="ChEBI" id="CHEBI:58349"/>
        <dbReference type="ChEBI" id="CHEBI:58421"/>
        <dbReference type="ChEBI" id="CHEBI:58453"/>
        <dbReference type="EC" id="1.1.1.193"/>
    </reaction>
</comment>
<keyword evidence="12 17" id="KW-0378">Hydrolase</keyword>
<proteinExistence type="inferred from homology"/>
<dbReference type="InterPro" id="IPR016192">
    <property type="entry name" value="APOBEC/CMP_deaminase_Zn-bd"/>
</dbReference>
<keyword evidence="7 12" id="KW-0479">Metal-binding</keyword>
<dbReference type="PROSITE" id="PS51747">
    <property type="entry name" value="CYT_DCMP_DEAMINASES_2"/>
    <property type="match status" value="1"/>
</dbReference>
<comment type="cofactor">
    <cofactor evidence="12 15">
        <name>Zn(2+)</name>
        <dbReference type="ChEBI" id="CHEBI:29105"/>
    </cofactor>
    <text evidence="12 15">Binds 1 zinc ion.</text>
</comment>
<dbReference type="InterPro" id="IPR011549">
    <property type="entry name" value="RibD_C"/>
</dbReference>
<keyword evidence="10 12" id="KW-0560">Oxidoreductase</keyword>
<evidence type="ECO:0000256" key="11">
    <source>
        <dbReference type="ARBA" id="ARBA00023268"/>
    </source>
</evidence>
<protein>
    <recommendedName>
        <fullName evidence="12">Riboflavin biosynthesis protein RibD</fullName>
    </recommendedName>
    <domain>
        <recommendedName>
            <fullName evidence="12">Diaminohydroxyphosphoribosylaminopyrimidine deaminase</fullName>
            <shortName evidence="12">DRAP deaminase</shortName>
            <ecNumber evidence="12">3.5.4.26</ecNumber>
        </recommendedName>
        <alternativeName>
            <fullName evidence="12">Riboflavin-specific deaminase</fullName>
        </alternativeName>
    </domain>
    <domain>
        <recommendedName>
            <fullName evidence="12">5-amino-6-(5-phosphoribosylamino)uracil reductase</fullName>
            <ecNumber evidence="12">1.1.1.193</ecNumber>
        </recommendedName>
        <alternativeName>
            <fullName evidence="12">HTP reductase</fullName>
        </alternativeName>
    </domain>
</protein>
<dbReference type="EC" id="3.5.4.26" evidence="12"/>
<comment type="pathway">
    <text evidence="2 12">Cofactor biosynthesis; riboflavin biosynthesis; 5-amino-6-(D-ribitylamino)uracil from GTP: step 2/4.</text>
</comment>